<dbReference type="PANTHER" id="PTHR43465">
    <property type="entry name" value="DUF1680 DOMAIN PROTEIN (AFU_ORTHOLOGUE AFUA_1G08910)"/>
    <property type="match status" value="1"/>
</dbReference>
<dbReference type="Pfam" id="PF20736">
    <property type="entry name" value="Glyco_hydro127M"/>
    <property type="match status" value="1"/>
</dbReference>
<proteinExistence type="predicted"/>
<reference evidence="3 4" key="1">
    <citation type="submission" date="2022-03" db="EMBL/GenBank/DDBJ databases">
        <title>Metagenome-assembled genomes from swine fecal metagenomes.</title>
        <authorList>
            <person name="Holman D.B."/>
            <person name="Kommadath A."/>
        </authorList>
    </citation>
    <scope>NUCLEOTIDE SEQUENCE [LARGE SCALE GENOMIC DNA]</scope>
    <source>
        <strain evidence="3">SUG147</strain>
    </source>
</reference>
<dbReference type="InterPro" id="IPR049046">
    <property type="entry name" value="Beta-AFase-like_GH127_middle"/>
</dbReference>
<dbReference type="EMBL" id="JALEMU010000071">
    <property type="protein sequence ID" value="MCI5755565.1"/>
    <property type="molecule type" value="Genomic_DNA"/>
</dbReference>
<gene>
    <name evidence="3" type="ORF">MR241_04650</name>
</gene>
<dbReference type="GO" id="GO:0005975">
    <property type="term" value="P:carbohydrate metabolic process"/>
    <property type="evidence" value="ECO:0007669"/>
    <property type="project" value="InterPro"/>
</dbReference>
<dbReference type="InterPro" id="IPR049174">
    <property type="entry name" value="Beta-AFase-like"/>
</dbReference>
<feature type="domain" description="Non-reducing end beta-L-arabinofuranosidase-like GH127 middle" evidence="2">
    <location>
        <begin position="429"/>
        <end position="522"/>
    </location>
</feature>
<dbReference type="PANTHER" id="PTHR43465:SF2">
    <property type="entry name" value="DUF1680 DOMAIN PROTEIN (AFU_ORTHOLOGUE AFUA_1G08910)"/>
    <property type="match status" value="1"/>
</dbReference>
<evidence type="ECO:0000259" key="1">
    <source>
        <dbReference type="Pfam" id="PF07944"/>
    </source>
</evidence>
<feature type="domain" description="Non-reducing end beta-L-arabinofuranosidase-like GH127 catalytic" evidence="1">
    <location>
        <begin position="58"/>
        <end position="351"/>
    </location>
</feature>
<protein>
    <submittedName>
        <fullName evidence="3">Glycoside hydrolase family 127 protein</fullName>
    </submittedName>
</protein>
<name>A0AAE3K038_9BACT</name>
<sequence length="657" mass="73553">MTERDYKTGREKYAMLPSGSISLTGTADSAARWIEREQLTDASLWAGFVNEYRVRTDDGDNAWRGEYWGKMLRGAVTVFRYTRDRELYRVLSATVRDMMSTQEKNGRISTYEQEHDFSNWDIWSRKYVMLGMEYFLEICEEPELAKEITECLCRQCDYLCDRLGDREENKLPVTETTRIYGGMNSASVLEPVVRLYRLTGNGRYLKLAEHIVSTGGSRAADIFRLALEDRVDPYEYGVSKAYEMMSCFEGLLEYWYVTETDWCRRAVINFAHRVISSDVTVIGSCGCTHELFDHAAVRQSRQAGEDEIMQETCVTVTWMKFCSRLFRLTGDPVFADCIESSYYNAYIGALNTGHHRSAAAPESTPERRITDTFLAFDSYSPLTAGTRGRKIGGLQVLADGRYFGCCACIGAAGAGIFAGLQAMREKDGILVCFFESGEINTVSPSGSRLRLSIDSRYPFGDGRVGIVIGADRKENFRLSLRIPHGSDARITVCGESYPAADGITDIVRDWENGDTVSVEFDMSVRLVPAPVYETTVIHNIDWATGGTIPTEEHQTADARRRICLLSGPIVLAAERGLTKDDIRQPFAPVCGTDGRIVSRLITTPGYRKTLVIPDAVSGETVLCDYSSAGRSWSRETEFGAWLPVSGEYMASLHTEGR</sequence>
<dbReference type="InterPro" id="IPR012878">
    <property type="entry name" value="Beta-AFase-like_GH127_cat"/>
</dbReference>
<evidence type="ECO:0000313" key="3">
    <source>
        <dbReference type="EMBL" id="MCI5755565.1"/>
    </source>
</evidence>
<keyword evidence="3" id="KW-0378">Hydrolase</keyword>
<dbReference type="InterPro" id="IPR008928">
    <property type="entry name" value="6-hairpin_glycosidase_sf"/>
</dbReference>
<organism evidence="3 4">
    <name type="scientific">Candidatus Colimorpha enterica</name>
    <dbReference type="NCBI Taxonomy" id="3083063"/>
    <lineage>
        <taxon>Bacteria</taxon>
        <taxon>Pseudomonadati</taxon>
        <taxon>Bacteroidota</taxon>
        <taxon>Bacteroidia</taxon>
        <taxon>Bacteroidales</taxon>
        <taxon>Candidatus Colimorpha</taxon>
    </lineage>
</organism>
<comment type="caution">
    <text evidence="3">The sequence shown here is derived from an EMBL/GenBank/DDBJ whole genome shotgun (WGS) entry which is preliminary data.</text>
</comment>
<evidence type="ECO:0000259" key="2">
    <source>
        <dbReference type="Pfam" id="PF20736"/>
    </source>
</evidence>
<dbReference type="Pfam" id="PF07944">
    <property type="entry name" value="Beta-AFase-like_GH127_cat"/>
    <property type="match status" value="1"/>
</dbReference>
<dbReference type="SUPFAM" id="SSF48208">
    <property type="entry name" value="Six-hairpin glycosidases"/>
    <property type="match status" value="1"/>
</dbReference>
<dbReference type="GO" id="GO:0016787">
    <property type="term" value="F:hydrolase activity"/>
    <property type="evidence" value="ECO:0007669"/>
    <property type="project" value="UniProtKB-KW"/>
</dbReference>
<dbReference type="Proteomes" id="UP001139365">
    <property type="component" value="Unassembled WGS sequence"/>
</dbReference>
<dbReference type="AlphaFoldDB" id="A0AAE3K038"/>
<evidence type="ECO:0000313" key="4">
    <source>
        <dbReference type="Proteomes" id="UP001139365"/>
    </source>
</evidence>
<accession>A0AAE3K038</accession>